<evidence type="ECO:0000256" key="1">
    <source>
        <dbReference type="SAM" id="MobiDB-lite"/>
    </source>
</evidence>
<organism evidence="2">
    <name type="scientific">Amphimedon queenslandica</name>
    <name type="common">Sponge</name>
    <dbReference type="NCBI Taxonomy" id="400682"/>
    <lineage>
        <taxon>Eukaryota</taxon>
        <taxon>Metazoa</taxon>
        <taxon>Porifera</taxon>
        <taxon>Demospongiae</taxon>
        <taxon>Heteroscleromorpha</taxon>
        <taxon>Haplosclerida</taxon>
        <taxon>Niphatidae</taxon>
        <taxon>Amphimedon</taxon>
    </lineage>
</organism>
<feature type="compositionally biased region" description="Low complexity" evidence="1">
    <location>
        <begin position="1103"/>
        <end position="1117"/>
    </location>
</feature>
<feature type="compositionally biased region" description="Pro residues" evidence="1">
    <location>
        <begin position="660"/>
        <end position="683"/>
    </location>
</feature>
<dbReference type="GO" id="GO:0005096">
    <property type="term" value="F:GTPase activator activity"/>
    <property type="evidence" value="ECO:0007669"/>
    <property type="project" value="TreeGrafter"/>
</dbReference>
<dbReference type="Gene3D" id="3.40.50.300">
    <property type="entry name" value="P-loop containing nucleotide triphosphate hydrolases"/>
    <property type="match status" value="1"/>
</dbReference>
<feature type="compositionally biased region" description="Polar residues" evidence="1">
    <location>
        <begin position="496"/>
        <end position="516"/>
    </location>
</feature>
<evidence type="ECO:0000313" key="2">
    <source>
        <dbReference type="EnsemblMetazoa" id="Aqu2.1.33512_001"/>
    </source>
</evidence>
<dbReference type="OrthoDB" id="9994905at2759"/>
<dbReference type="InterPro" id="IPR036517">
    <property type="entry name" value="FF_domain_sf"/>
</dbReference>
<dbReference type="SUPFAM" id="SSF52540">
    <property type="entry name" value="P-loop containing nucleoside triphosphate hydrolases"/>
    <property type="match status" value="1"/>
</dbReference>
<name>A0A1X7V1R2_AMPQE</name>
<accession>A0A1X7V1R2</accession>
<dbReference type="EnsemblMetazoa" id="XM_019995703.1">
    <property type="protein sequence ID" value="XP_019851262.1"/>
    <property type="gene ID" value="LOC109581523"/>
</dbReference>
<dbReference type="GO" id="GO:0007266">
    <property type="term" value="P:Rho protein signal transduction"/>
    <property type="evidence" value="ECO:0007669"/>
    <property type="project" value="TreeGrafter"/>
</dbReference>
<dbReference type="EnsemblMetazoa" id="Aqu2.1.33512_001">
    <property type="protein sequence ID" value="Aqu2.1.33512_001"/>
    <property type="gene ID" value="Aqu2.1.33512"/>
</dbReference>
<reference evidence="3" key="1">
    <citation type="journal article" date="2010" name="Nature">
        <title>The Amphimedon queenslandica genome and the evolution of animal complexity.</title>
        <authorList>
            <person name="Srivastava M."/>
            <person name="Simakov O."/>
            <person name="Chapman J."/>
            <person name="Fahey B."/>
            <person name="Gauthier M.E."/>
            <person name="Mitros T."/>
            <person name="Richards G.S."/>
            <person name="Conaco C."/>
            <person name="Dacre M."/>
            <person name="Hellsten U."/>
            <person name="Larroux C."/>
            <person name="Putnam N.H."/>
            <person name="Stanke M."/>
            <person name="Adamska M."/>
            <person name="Darling A."/>
            <person name="Degnan S.M."/>
            <person name="Oakley T.H."/>
            <person name="Plachetzki D.C."/>
            <person name="Zhai Y."/>
            <person name="Adamski M."/>
            <person name="Calcino A."/>
            <person name="Cummins S.F."/>
            <person name="Goodstein D.M."/>
            <person name="Harris C."/>
            <person name="Jackson D.J."/>
            <person name="Leys S.P."/>
            <person name="Shu S."/>
            <person name="Woodcroft B.J."/>
            <person name="Vervoort M."/>
            <person name="Kosik K.S."/>
            <person name="Manning G."/>
            <person name="Degnan B.M."/>
            <person name="Rokhsar D.S."/>
        </authorList>
    </citation>
    <scope>NUCLEOTIDE SEQUENCE [LARGE SCALE GENOMIC DNA]</scope>
</reference>
<dbReference type="GO" id="GO:0008361">
    <property type="term" value="P:regulation of cell size"/>
    <property type="evidence" value="ECO:0007669"/>
    <property type="project" value="TreeGrafter"/>
</dbReference>
<dbReference type="InParanoid" id="A0A1X7V1R2"/>
<gene>
    <name evidence="2" type="primary">109581523</name>
</gene>
<feature type="compositionally biased region" description="Acidic residues" evidence="1">
    <location>
        <begin position="1118"/>
        <end position="1138"/>
    </location>
</feature>
<feature type="region of interest" description="Disordered" evidence="1">
    <location>
        <begin position="396"/>
        <end position="446"/>
    </location>
</feature>
<dbReference type="CDD" id="cd00882">
    <property type="entry name" value="Ras_like_GTPase"/>
    <property type="match status" value="1"/>
</dbReference>
<reference evidence="2" key="2">
    <citation type="submission" date="2017-05" db="UniProtKB">
        <authorList>
            <consortium name="EnsemblMetazoa"/>
        </authorList>
    </citation>
    <scope>IDENTIFICATION</scope>
</reference>
<proteinExistence type="predicted"/>
<feature type="region of interest" description="Disordered" evidence="1">
    <location>
        <begin position="1049"/>
        <end position="1278"/>
    </location>
</feature>
<feature type="region of interest" description="Disordered" evidence="1">
    <location>
        <begin position="652"/>
        <end position="688"/>
    </location>
</feature>
<feature type="region of interest" description="Disordered" evidence="1">
    <location>
        <begin position="720"/>
        <end position="793"/>
    </location>
</feature>
<feature type="compositionally biased region" description="Acidic residues" evidence="1">
    <location>
        <begin position="1067"/>
        <end position="1076"/>
    </location>
</feature>
<dbReference type="STRING" id="400682.A0A1X7V1R2"/>
<keyword evidence="3" id="KW-1185">Reference proteome</keyword>
<feature type="region of interest" description="Disordered" evidence="1">
    <location>
        <begin position="875"/>
        <end position="958"/>
    </location>
</feature>
<dbReference type="GO" id="GO:0005829">
    <property type="term" value="C:cytosol"/>
    <property type="evidence" value="ECO:0007669"/>
    <property type="project" value="TreeGrafter"/>
</dbReference>
<feature type="region of interest" description="Disordered" evidence="1">
    <location>
        <begin position="493"/>
        <end position="529"/>
    </location>
</feature>
<dbReference type="PRINTS" id="PR00449">
    <property type="entry name" value="RASTRNSFRMNG"/>
</dbReference>
<feature type="compositionally biased region" description="Polar residues" evidence="1">
    <location>
        <begin position="1237"/>
        <end position="1278"/>
    </location>
</feature>
<dbReference type="Proteomes" id="UP000007879">
    <property type="component" value="Unassembled WGS sequence"/>
</dbReference>
<evidence type="ECO:0000313" key="3">
    <source>
        <dbReference type="Proteomes" id="UP000007879"/>
    </source>
</evidence>
<dbReference type="PANTHER" id="PTHR46005">
    <property type="entry name" value="RHO GTPASE-ACTIVATING PROTEIN 190"/>
    <property type="match status" value="1"/>
</dbReference>
<feature type="compositionally biased region" description="Low complexity" evidence="1">
    <location>
        <begin position="414"/>
        <end position="426"/>
    </location>
</feature>
<dbReference type="KEGG" id="aqu:109581523"/>
<dbReference type="Gene3D" id="1.10.10.440">
    <property type="entry name" value="FF domain"/>
    <property type="match status" value="1"/>
</dbReference>
<protein>
    <submittedName>
        <fullName evidence="2">Uncharacterized protein</fullName>
    </submittedName>
</protein>
<feature type="compositionally biased region" description="Acidic residues" evidence="1">
    <location>
        <begin position="1196"/>
        <end position="1219"/>
    </location>
</feature>
<dbReference type="InterPro" id="IPR051978">
    <property type="entry name" value="Rho-GAP_domain"/>
</dbReference>
<sequence length="1305" mass="144007">MALKVHKVVVVSCPRCVFSSGGSNSPGSVSPGLGGEGIGKSCFCNRFVRPDCFKLQHPSVLSEDEWRDEPIYNGDHFLYWGAATKRMQDGSKVRFQVVEQTEFYSLDVPGSPLTSSTDQRGYIERASSTHFISRGKVAYRLHDEEEYAIPSSLKHNKSSRATQLFPNHEFSDGKASPPSFIVLYDPTLQGENVKIQVEFLTKLVKELIRTKCRVIIACTKCDEVNEGRIQLGANLAATVAKKPLPFIETSSKEGINIEEAFSLVINTSKKKSYSKSIGSYHQIVQSRSKDVTYSTNSFNQLIKDSVSDFNTEWSDVWPYLQANPVCVKVVDVLGIKEAKKLFCQRLMELKVQELRAKRRLSSKEFQSKLLEAFSNHPDLSNDSVYDFLYTPPSTPNSKGTFYGSPTAPTPPLTTPTKTPTLPTDAVSPPPPPPTSSIPSLSMDQTTPTKVVLFSPTRTLMNRSSELLVNIPDTLLDEMPRDASLRFRYRTLPPLPTQEQFSPSRRLSSTESITKSHPQLDDSASSFTSSGGGAPYLHRRLSNSMDCLLVEATGTLFEEEEEGEEVEGVGSRLVGDIRRESACSEASPYLRPVDVRRELEILNSKQDKSLSCKLPRTKTRPAIPFQMDDSFVSTRSRSFRERAFTSPQLLKQPGFSHEVLPPVPPSAPPLVSPVPPPLPPPPAKKPTTLRKESPLLVGLSSLINTGNSEESSLDCGPRILIDQSTKGEGTGGMSVIKDDTSSVGSGSFAEIDDIDDPDGSIAGGATEDSYRSKSQTPDPLLHAHSSSTLPSRGGYRSLLLMPVNTLPAHMSRSARNSPEKENLYASIPAADEEYLTMRSGVSLEDILSGSSNKPRSISMPAHAAQSVIDKLKSVTSLGSRSKEQTNVESSPHHSPSPRHSQKVVSPSYRPFQSFDEGSSRGFVPVVRPLPPSPNKMNRRAKSMLGSPTKRKISSGGGDNNIYESIDENEEWFKQLRQERALLNQQKMDKVDPELAKKSNTIMSHFLESAQVQELWLEAVRRVIPDFNPPTDASIPPLSINPEYIIRYAKQSTQERHQSPSSNGNDESKEQEEEEEEVCYPPEREEETHRKLTVTDSVLIRMNRSLQQLSSSSSSSSSESETEESDDEESDQEGNDEGETEIPSSVGWVSGGQREEVDTLRSETGGSPLTLAVVHQQHTEEENDFIMTCDGNAKGKEEEDEATESEEEEEEEFTSNEDEREETTAVSDMIQSHDMHVMHSNNNSSYLKYQSNSPAQSSSKKNETSPIFFTQTQTSPSITTNGHLSVCQLNSLDSGISASNGVADETD</sequence>
<dbReference type="PANTHER" id="PTHR46005:SF4">
    <property type="entry name" value="RHO GTPASE-ACTIVATING PROTEIN 190"/>
    <property type="match status" value="1"/>
</dbReference>
<dbReference type="InterPro" id="IPR027417">
    <property type="entry name" value="P-loop_NTPase"/>
</dbReference>